<dbReference type="PANTHER" id="PTHR20982">
    <property type="entry name" value="RIBOSOME RECYCLING FACTOR"/>
    <property type="match status" value="1"/>
</dbReference>
<dbReference type="PANTHER" id="PTHR20982:SF3">
    <property type="entry name" value="MITOCHONDRIAL RIBOSOME RECYCLING FACTOR PSEUDO 1"/>
    <property type="match status" value="1"/>
</dbReference>
<evidence type="ECO:0000313" key="7">
    <source>
        <dbReference type="Proteomes" id="UP001164746"/>
    </source>
</evidence>
<dbReference type="Pfam" id="PF01765">
    <property type="entry name" value="RRF"/>
    <property type="match status" value="1"/>
</dbReference>
<evidence type="ECO:0000256" key="2">
    <source>
        <dbReference type="ARBA" id="ARBA00020581"/>
    </source>
</evidence>
<protein>
    <recommendedName>
        <fullName evidence="2">Ribosome-recycling factor, mitochondrial</fullName>
    </recommendedName>
    <alternativeName>
        <fullName evidence="4">Ribosome-releasing factor, mitochondrial</fullName>
    </alternativeName>
</protein>
<gene>
    <name evidence="6" type="ORF">MAR_033312</name>
</gene>
<dbReference type="InterPro" id="IPR036191">
    <property type="entry name" value="RRF_sf"/>
</dbReference>
<evidence type="ECO:0000256" key="3">
    <source>
        <dbReference type="ARBA" id="ARBA00022917"/>
    </source>
</evidence>
<feature type="domain" description="Ribosome recycling factor" evidence="5">
    <location>
        <begin position="93"/>
        <end position="236"/>
    </location>
</feature>
<evidence type="ECO:0000256" key="1">
    <source>
        <dbReference type="ARBA" id="ARBA00005912"/>
    </source>
</evidence>
<dbReference type="InterPro" id="IPR002661">
    <property type="entry name" value="Ribosome_recyc_fac"/>
</dbReference>
<name>A0ABY7G8N2_MYAAR</name>
<comment type="similarity">
    <text evidence="1">Belongs to the RRF family.</text>
</comment>
<reference evidence="6" key="1">
    <citation type="submission" date="2022-11" db="EMBL/GenBank/DDBJ databases">
        <title>Centuries of genome instability and evolution in soft-shell clam transmissible cancer (bioRxiv).</title>
        <authorList>
            <person name="Hart S.F.M."/>
            <person name="Yonemitsu M.A."/>
            <person name="Giersch R.M."/>
            <person name="Beal B.F."/>
            <person name="Arriagada G."/>
            <person name="Davis B.W."/>
            <person name="Ostrander E.A."/>
            <person name="Goff S.P."/>
            <person name="Metzger M.J."/>
        </authorList>
    </citation>
    <scope>NUCLEOTIDE SEQUENCE</scope>
    <source>
        <strain evidence="6">MELC-2E11</strain>
        <tissue evidence="6">Siphon/mantle</tissue>
    </source>
</reference>
<accession>A0ABY7G8N2</accession>
<dbReference type="EMBL" id="CP111028">
    <property type="protein sequence ID" value="WAR30770.1"/>
    <property type="molecule type" value="Genomic_DNA"/>
</dbReference>
<keyword evidence="3" id="KW-0648">Protein biosynthesis</keyword>
<keyword evidence="7" id="KW-1185">Reference proteome</keyword>
<proteinExistence type="inferred from homology"/>
<dbReference type="Gene3D" id="1.10.132.20">
    <property type="entry name" value="Ribosome-recycling factor"/>
    <property type="match status" value="1"/>
</dbReference>
<evidence type="ECO:0000259" key="5">
    <source>
        <dbReference type="Pfam" id="PF01765"/>
    </source>
</evidence>
<evidence type="ECO:0000313" key="6">
    <source>
        <dbReference type="EMBL" id="WAR30770.1"/>
    </source>
</evidence>
<evidence type="ECO:0000256" key="4">
    <source>
        <dbReference type="ARBA" id="ARBA00033107"/>
    </source>
</evidence>
<dbReference type="SUPFAM" id="SSF55194">
    <property type="entry name" value="Ribosome recycling factor, RRF"/>
    <property type="match status" value="1"/>
</dbReference>
<dbReference type="InterPro" id="IPR023584">
    <property type="entry name" value="Ribosome_recyc_fac_dom"/>
</dbReference>
<dbReference type="Gene3D" id="3.30.1360.40">
    <property type="match status" value="1"/>
</dbReference>
<dbReference type="Proteomes" id="UP001164746">
    <property type="component" value="Chromosome 17"/>
</dbReference>
<sequence>MLHQRPIRQLLQLVQASRTNVKSSVVKQTLAACRENQTMCHRSLSHLAATTTSTHMHGNDQVCLQRSLPQLLYVPVRHKKGMDKQSRKGQKGVYGKLNIKTNDGTFPLNQIAAIVQKSPTLVVINMGKSAHYIANVMSTLTNSGMNLNPQQEGQATIYLAIPKVSTEHREKLSKSAKTIFNKTKDNLNGVYSKYLKNAGQRKQALPREVNQQMLMEKDDHVKNAEIMMKAKIDELMG</sequence>
<organism evidence="6 7">
    <name type="scientific">Mya arenaria</name>
    <name type="common">Soft-shell clam</name>
    <dbReference type="NCBI Taxonomy" id="6604"/>
    <lineage>
        <taxon>Eukaryota</taxon>
        <taxon>Metazoa</taxon>
        <taxon>Spiralia</taxon>
        <taxon>Lophotrochozoa</taxon>
        <taxon>Mollusca</taxon>
        <taxon>Bivalvia</taxon>
        <taxon>Autobranchia</taxon>
        <taxon>Heteroconchia</taxon>
        <taxon>Euheterodonta</taxon>
        <taxon>Imparidentia</taxon>
        <taxon>Neoheterodontei</taxon>
        <taxon>Myida</taxon>
        <taxon>Myoidea</taxon>
        <taxon>Myidae</taxon>
        <taxon>Mya</taxon>
    </lineage>
</organism>